<sequence>MNIEEQNLQHVYVSPSDHPQGYQFIPKGNLVYKFVNSSDRLYFQRFYIFDDGTIVLDEVSQGQITIKSNNKFTVEGDFIRFV</sequence>
<dbReference type="AlphaFoldDB" id="A0A0Z8NMI8"/>
<evidence type="ECO:0000313" key="1">
    <source>
        <dbReference type="EMBL" id="CYW30139.1"/>
    </source>
</evidence>
<evidence type="ECO:0000313" key="2">
    <source>
        <dbReference type="Proteomes" id="UP000069526"/>
    </source>
</evidence>
<gene>
    <name evidence="1" type="ORF">ERS132539_01142</name>
</gene>
<organism evidence="1 2">
    <name type="scientific">Streptococcus suis</name>
    <dbReference type="NCBI Taxonomy" id="1307"/>
    <lineage>
        <taxon>Bacteria</taxon>
        <taxon>Bacillati</taxon>
        <taxon>Bacillota</taxon>
        <taxon>Bacilli</taxon>
        <taxon>Lactobacillales</taxon>
        <taxon>Streptococcaceae</taxon>
        <taxon>Streptococcus</taxon>
    </lineage>
</organism>
<protein>
    <submittedName>
        <fullName evidence="1">Uncharacterized protein</fullName>
    </submittedName>
</protein>
<reference evidence="1 2" key="1">
    <citation type="submission" date="2016-02" db="EMBL/GenBank/DDBJ databases">
        <authorList>
            <consortium name="Pathogen Informatics"/>
        </authorList>
    </citation>
    <scope>NUCLEOTIDE SEQUENCE [LARGE SCALE GENOMIC DNA]</scope>
    <source>
        <strain evidence="1 2">SS1013</strain>
    </source>
</reference>
<dbReference type="Proteomes" id="UP000069526">
    <property type="component" value="Unassembled WGS sequence"/>
</dbReference>
<name>A0A0Z8NMI8_STRSU</name>
<dbReference type="RefSeq" id="WP_044766653.1">
    <property type="nucleotide sequence ID" value="NZ_CEIH01000028.1"/>
</dbReference>
<dbReference type="EMBL" id="FIJK01000023">
    <property type="protein sequence ID" value="CYW30139.1"/>
    <property type="molecule type" value="Genomic_DNA"/>
</dbReference>
<accession>A0A0Z8NMI8</accession>
<proteinExistence type="predicted"/>